<reference evidence="6" key="1">
    <citation type="journal article" date="2015" name="Nat. Genet.">
        <title>The pineapple genome and the evolution of CAM photosynthesis.</title>
        <authorList>
            <person name="Ming R."/>
            <person name="VanBuren R."/>
            <person name="Wai C.M."/>
            <person name="Tang H."/>
            <person name="Schatz M.C."/>
            <person name="Bowers J.E."/>
            <person name="Lyons E."/>
            <person name="Wang M.L."/>
            <person name="Chen J."/>
            <person name="Biggers E."/>
            <person name="Zhang J."/>
            <person name="Huang L."/>
            <person name="Zhang L."/>
            <person name="Miao W."/>
            <person name="Zhang J."/>
            <person name="Ye Z."/>
            <person name="Miao C."/>
            <person name="Lin Z."/>
            <person name="Wang H."/>
            <person name="Zhou H."/>
            <person name="Yim W.C."/>
            <person name="Priest H.D."/>
            <person name="Zheng C."/>
            <person name="Woodhouse M."/>
            <person name="Edger P.P."/>
            <person name="Guyot R."/>
            <person name="Guo H.B."/>
            <person name="Guo H."/>
            <person name="Zheng G."/>
            <person name="Singh R."/>
            <person name="Sharma A."/>
            <person name="Min X."/>
            <person name="Zheng Y."/>
            <person name="Lee H."/>
            <person name="Gurtowski J."/>
            <person name="Sedlazeck F.J."/>
            <person name="Harkess A."/>
            <person name="McKain M.R."/>
            <person name="Liao Z."/>
            <person name="Fang J."/>
            <person name="Liu J."/>
            <person name="Zhang X."/>
            <person name="Zhang Q."/>
            <person name="Hu W."/>
            <person name="Qin Y."/>
            <person name="Wang K."/>
            <person name="Chen L.Y."/>
            <person name="Shirley N."/>
            <person name="Lin Y.R."/>
            <person name="Liu L.Y."/>
            <person name="Hernandez A.G."/>
            <person name="Wright C.L."/>
            <person name="Bulone V."/>
            <person name="Tuskan G.A."/>
            <person name="Heath K."/>
            <person name="Zee F."/>
            <person name="Moore P.H."/>
            <person name="Sunkar R."/>
            <person name="Leebens-Mack J.H."/>
            <person name="Mockler T."/>
            <person name="Bennetzen J.L."/>
            <person name="Freeling M."/>
            <person name="Sankoff D."/>
            <person name="Paterson A.H."/>
            <person name="Zhu X."/>
            <person name="Yang X."/>
            <person name="Smith J.A."/>
            <person name="Cushman J.C."/>
            <person name="Paull R.E."/>
            <person name="Yu Q."/>
        </authorList>
    </citation>
    <scope>NUCLEOTIDE SEQUENCE [LARGE SCALE GENOMIC DNA]</scope>
    <source>
        <strain evidence="6">cv. F153</strain>
    </source>
</reference>
<organism evidence="6 7">
    <name type="scientific">Ananas comosus</name>
    <name type="common">Pineapple</name>
    <name type="synonym">Ananas ananas</name>
    <dbReference type="NCBI Taxonomy" id="4615"/>
    <lineage>
        <taxon>Eukaryota</taxon>
        <taxon>Viridiplantae</taxon>
        <taxon>Streptophyta</taxon>
        <taxon>Embryophyta</taxon>
        <taxon>Tracheophyta</taxon>
        <taxon>Spermatophyta</taxon>
        <taxon>Magnoliopsida</taxon>
        <taxon>Liliopsida</taxon>
        <taxon>Poales</taxon>
        <taxon>Bromeliaceae</taxon>
        <taxon>Bromelioideae</taxon>
        <taxon>Ananas</taxon>
    </lineage>
</organism>
<sequence length="735" mass="83226">MRSRPSPKPLSFLFFFFFFIYASLNLLSSSSSSFPAAAAAAAVAVGVVGGGDGDGGAAVMRASFAVEGDVAWAVQISDLHVSAHHPARARDLVRLLAPALRLLRPSLLLITGDLTDAKNKKRTSTRQDEYEWILYRNSMDEVVKQSGLDKHRIFDIRGNHDKYGVPFVGHKMDFFSTHSINSQLNRLSTIYSISLLGNDRRYLFIGIDDTMSIGIRGPSNLFGHPTDKRIDVVESELQYWDNSTALITKVVFGHFPMSFTASSKTGTRYENVFSRQQVSAYICGHLHAKLSKKLWRLHKVETASNSRDRKRVHNFWEWELGDWKESKLIRILALDGEAVSFLDLELEQEFPTTILITYPTNSRSMNTITTDRHSIRNDISALVFSHHIILNVTAKVFDSSRNFKIVEEIPLQLVTSSSSTVYKPLFHAKWNAESYKSTSPTRYWVQVFALDSQGKQILSEPRPFSVDGKLVTPSRSWLNYLVFEIRWEILYSVLLRSNLGFLILMLLSKFLNHFWERNMSYGKWAMSVFSSPIHKRKLSFWVLWFLIEGSRNRIFWLSIAVYLLWLIKMPWFWGYATSEEGEIGVMYLSGWKLKAPNNPVVVDKLASPDIMVIALPVMYLVVTPVIVITYALFAERSAFHFSGSRKSKCLRSPVNLNTESKQHSAKIESFVFTCGGGARKILLFLCMIITLVHFKICTALMWAYGAAPVALSPALCWVPPLLLVAAVYSTATTAE</sequence>
<dbReference type="Pfam" id="PF00149">
    <property type="entry name" value="Metallophos"/>
    <property type="match status" value="1"/>
</dbReference>
<dbReference type="PANTHER" id="PTHR14795">
    <property type="entry name" value="HELICASE RELATED"/>
    <property type="match status" value="1"/>
</dbReference>
<feature type="transmembrane region" description="Helical" evidence="1">
    <location>
        <begin position="710"/>
        <end position="731"/>
    </location>
</feature>
<feature type="transmembrane region" description="Helical" evidence="1">
    <location>
        <begin position="610"/>
        <end position="633"/>
    </location>
</feature>
<evidence type="ECO:0000256" key="1">
    <source>
        <dbReference type="SAM" id="Phobius"/>
    </source>
</evidence>
<evidence type="ECO:0000259" key="3">
    <source>
        <dbReference type="Pfam" id="PF00149"/>
    </source>
</evidence>
<dbReference type="InterPro" id="IPR056229">
    <property type="entry name" value="Ig_TMM62"/>
</dbReference>
<dbReference type="InterPro" id="IPR004843">
    <property type="entry name" value="Calcineurin-like_PHP"/>
</dbReference>
<keyword evidence="6" id="KW-1185">Reference proteome</keyword>
<protein>
    <submittedName>
        <fullName evidence="7">Metallophosphoesterase At3g03305 isoform X1</fullName>
    </submittedName>
</protein>
<evidence type="ECO:0000313" key="7">
    <source>
        <dbReference type="RefSeq" id="XP_020104394.1"/>
    </source>
</evidence>
<dbReference type="GeneID" id="109721288"/>
<proteinExistence type="predicted"/>
<dbReference type="Pfam" id="PF24384">
    <property type="entry name" value="Ig_TMM62"/>
    <property type="match status" value="1"/>
</dbReference>
<dbReference type="RefSeq" id="XP_020104394.1">
    <property type="nucleotide sequence ID" value="XM_020248805.1"/>
</dbReference>
<keyword evidence="1" id="KW-0812">Transmembrane</keyword>
<evidence type="ECO:0000256" key="2">
    <source>
        <dbReference type="SAM" id="SignalP"/>
    </source>
</evidence>
<name>A0A6P5G7W9_ANACO</name>
<accession>A0A6P5G7W9</accession>
<keyword evidence="1" id="KW-1133">Transmembrane helix</keyword>
<feature type="transmembrane region" description="Helical" evidence="1">
    <location>
        <begin position="489"/>
        <end position="511"/>
    </location>
</feature>
<feature type="chain" id="PRO_5028159441" evidence="2">
    <location>
        <begin position="23"/>
        <end position="735"/>
    </location>
</feature>
<keyword evidence="1" id="KW-0472">Membrane</keyword>
<dbReference type="PANTHER" id="PTHR14795:SF6">
    <property type="entry name" value="METALLOPHOSPHOESTERASE-RELATED"/>
    <property type="match status" value="1"/>
</dbReference>
<reference evidence="7" key="2">
    <citation type="submission" date="2025-08" db="UniProtKB">
        <authorList>
            <consortium name="RefSeq"/>
        </authorList>
    </citation>
    <scope>IDENTIFICATION</scope>
    <source>
        <tissue evidence="7">Leaf</tissue>
    </source>
</reference>
<dbReference type="SUPFAM" id="SSF56300">
    <property type="entry name" value="Metallo-dependent phosphatases"/>
    <property type="match status" value="1"/>
</dbReference>
<feature type="domain" description="TMEM62 C-terminal" evidence="5">
    <location>
        <begin position="493"/>
        <end position="713"/>
    </location>
</feature>
<dbReference type="AlphaFoldDB" id="A0A6P5G7W9"/>
<keyword evidence="2" id="KW-0732">Signal</keyword>
<dbReference type="InterPro" id="IPR029052">
    <property type="entry name" value="Metallo-depent_PP-like"/>
</dbReference>
<dbReference type="Pfam" id="PF24394">
    <property type="entry name" value="TMEM62_C"/>
    <property type="match status" value="1"/>
</dbReference>
<gene>
    <name evidence="7" type="primary">LOC109721288</name>
</gene>
<dbReference type="OrthoDB" id="27234at2759"/>
<dbReference type="GO" id="GO:0016787">
    <property type="term" value="F:hydrolase activity"/>
    <property type="evidence" value="ECO:0007669"/>
    <property type="project" value="InterPro"/>
</dbReference>
<evidence type="ECO:0000313" key="6">
    <source>
        <dbReference type="Proteomes" id="UP000515123"/>
    </source>
</evidence>
<feature type="signal peptide" evidence="2">
    <location>
        <begin position="1"/>
        <end position="22"/>
    </location>
</feature>
<feature type="domain" description="TMEM62 Ig-like" evidence="4">
    <location>
        <begin position="349"/>
        <end position="469"/>
    </location>
</feature>
<dbReference type="InterPro" id="IPR056230">
    <property type="entry name" value="TMEM62_C"/>
</dbReference>
<dbReference type="Gene3D" id="3.60.21.10">
    <property type="match status" value="1"/>
</dbReference>
<dbReference type="Proteomes" id="UP000515123">
    <property type="component" value="Linkage group 15"/>
</dbReference>
<feature type="transmembrane region" description="Helical" evidence="1">
    <location>
        <begin position="681"/>
        <end position="704"/>
    </location>
</feature>
<evidence type="ECO:0000259" key="4">
    <source>
        <dbReference type="Pfam" id="PF24384"/>
    </source>
</evidence>
<evidence type="ECO:0000259" key="5">
    <source>
        <dbReference type="Pfam" id="PF24394"/>
    </source>
</evidence>
<feature type="transmembrane region" description="Helical" evidence="1">
    <location>
        <begin position="554"/>
        <end position="573"/>
    </location>
</feature>
<feature type="domain" description="Calcineurin-like phosphoesterase" evidence="3">
    <location>
        <begin position="74"/>
        <end position="288"/>
    </location>
</feature>